<feature type="binding site" evidence="6">
    <location>
        <position position="146"/>
    </location>
    <ligand>
        <name>Fe cation</name>
        <dbReference type="ChEBI" id="CHEBI:24875"/>
    </ligand>
</feature>
<dbReference type="NCBIfam" id="TIGR00079">
    <property type="entry name" value="pept_deformyl"/>
    <property type="match status" value="1"/>
</dbReference>
<dbReference type="Gene3D" id="3.90.45.10">
    <property type="entry name" value="Peptide deformylase"/>
    <property type="match status" value="1"/>
</dbReference>
<dbReference type="FunFam" id="3.90.45.10:FF:000004">
    <property type="entry name" value="Peptide deformylase"/>
    <property type="match status" value="1"/>
</dbReference>
<comment type="catalytic activity">
    <reaction evidence="6">
        <text>N-terminal N-formyl-L-methionyl-[peptide] + H2O = N-terminal L-methionyl-[peptide] + formate</text>
        <dbReference type="Rhea" id="RHEA:24420"/>
        <dbReference type="Rhea" id="RHEA-COMP:10639"/>
        <dbReference type="Rhea" id="RHEA-COMP:10640"/>
        <dbReference type="ChEBI" id="CHEBI:15377"/>
        <dbReference type="ChEBI" id="CHEBI:15740"/>
        <dbReference type="ChEBI" id="CHEBI:49298"/>
        <dbReference type="ChEBI" id="CHEBI:64731"/>
        <dbReference type="EC" id="3.5.1.88"/>
    </reaction>
</comment>
<keyword evidence="3 6" id="KW-0378">Hydrolase</keyword>
<gene>
    <name evidence="7" type="primary">def4</name>
    <name evidence="6" type="synonym">def</name>
    <name evidence="7" type="ORF">Afe05nite_75070</name>
</gene>
<sequence>MQTHSGTPRPITRYGNPVLHRRCTTVTSFDDDLAQLVADMFASMAAAHGVGLAANQIGVDARVFVVDCPDATGTPVVAHVVNPVLHLPGSRDLDDDTEGCLSVPGPHASVPRPAAAYVTGLDLGGRPVRIDGTGLLARCLQHESDHLDGLLYVDRLPVKQRRKLLAESAGHPGVGAGVC</sequence>
<comment type="function">
    <text evidence="6">Removes the formyl group from the N-terminal Met of newly synthesized proteins. Requires at least a dipeptide for an efficient rate of reaction. N-terminal L-methionine is a prerequisite for activity but the enzyme has broad specificity at other positions.</text>
</comment>
<feature type="active site" evidence="6">
    <location>
        <position position="143"/>
    </location>
</feature>
<dbReference type="Pfam" id="PF01327">
    <property type="entry name" value="Pep_deformylase"/>
    <property type="match status" value="1"/>
</dbReference>
<dbReference type="InterPro" id="IPR036821">
    <property type="entry name" value="Peptide_deformylase_sf"/>
</dbReference>
<comment type="similarity">
    <text evidence="1 6">Belongs to the polypeptide deformylase family.</text>
</comment>
<dbReference type="GO" id="GO:0006412">
    <property type="term" value="P:translation"/>
    <property type="evidence" value="ECO:0007669"/>
    <property type="project" value="UniProtKB-UniRule"/>
</dbReference>
<dbReference type="InterPro" id="IPR023635">
    <property type="entry name" value="Peptide_deformylase"/>
</dbReference>
<evidence type="ECO:0000256" key="3">
    <source>
        <dbReference type="ARBA" id="ARBA00022801"/>
    </source>
</evidence>
<dbReference type="HAMAP" id="MF_00163">
    <property type="entry name" value="Pep_deformylase"/>
    <property type="match status" value="1"/>
</dbReference>
<comment type="cofactor">
    <cofactor evidence="6">
        <name>Fe(2+)</name>
        <dbReference type="ChEBI" id="CHEBI:29033"/>
    </cofactor>
    <text evidence="6">Binds 1 Fe(2+) ion.</text>
</comment>
<proteinExistence type="inferred from homology"/>
<feature type="binding site" evidence="6">
    <location>
        <position position="100"/>
    </location>
    <ligand>
        <name>Fe cation</name>
        <dbReference type="ChEBI" id="CHEBI:24875"/>
    </ligand>
</feature>
<dbReference type="PANTHER" id="PTHR10458:SF2">
    <property type="entry name" value="PEPTIDE DEFORMYLASE, MITOCHONDRIAL"/>
    <property type="match status" value="1"/>
</dbReference>
<dbReference type="PANTHER" id="PTHR10458">
    <property type="entry name" value="PEPTIDE DEFORMYLASE"/>
    <property type="match status" value="1"/>
</dbReference>
<dbReference type="SUPFAM" id="SSF56420">
    <property type="entry name" value="Peptide deformylase"/>
    <property type="match status" value="1"/>
</dbReference>
<evidence type="ECO:0000256" key="2">
    <source>
        <dbReference type="ARBA" id="ARBA00022723"/>
    </source>
</evidence>
<accession>A0A919J9C2</accession>
<dbReference type="EC" id="3.5.1.88" evidence="6"/>
<dbReference type="PIRSF" id="PIRSF004749">
    <property type="entry name" value="Pep_def"/>
    <property type="match status" value="1"/>
</dbReference>
<dbReference type="PRINTS" id="PR01576">
    <property type="entry name" value="PDEFORMYLASE"/>
</dbReference>
<keyword evidence="4 6" id="KW-0648">Protein biosynthesis</keyword>
<evidence type="ECO:0000256" key="5">
    <source>
        <dbReference type="ARBA" id="ARBA00023004"/>
    </source>
</evidence>
<dbReference type="GO" id="GO:0042586">
    <property type="term" value="F:peptide deformylase activity"/>
    <property type="evidence" value="ECO:0007669"/>
    <property type="project" value="UniProtKB-UniRule"/>
</dbReference>
<protein>
    <recommendedName>
        <fullName evidence="6">Peptide deformylase</fullName>
        <shortName evidence="6">PDF</shortName>
        <ecNumber evidence="6">3.5.1.88</ecNumber>
    </recommendedName>
    <alternativeName>
        <fullName evidence="6">Polypeptide deformylase</fullName>
    </alternativeName>
</protein>
<dbReference type="NCBIfam" id="NF001159">
    <property type="entry name" value="PRK00150.1-3"/>
    <property type="match status" value="1"/>
</dbReference>
<evidence type="ECO:0000256" key="4">
    <source>
        <dbReference type="ARBA" id="ARBA00022917"/>
    </source>
</evidence>
<dbReference type="EMBL" id="BOMM01000070">
    <property type="protein sequence ID" value="GIE15667.1"/>
    <property type="molecule type" value="Genomic_DNA"/>
</dbReference>
<dbReference type="AlphaFoldDB" id="A0A919J9C2"/>
<keyword evidence="2 6" id="KW-0479">Metal-binding</keyword>
<evidence type="ECO:0000256" key="1">
    <source>
        <dbReference type="ARBA" id="ARBA00010759"/>
    </source>
</evidence>
<comment type="caution">
    <text evidence="7">The sequence shown here is derived from an EMBL/GenBank/DDBJ whole genome shotgun (WGS) entry which is preliminary data.</text>
</comment>
<evidence type="ECO:0000313" key="8">
    <source>
        <dbReference type="Proteomes" id="UP000598174"/>
    </source>
</evidence>
<dbReference type="CDD" id="cd00487">
    <property type="entry name" value="Pep_deformylase"/>
    <property type="match status" value="1"/>
</dbReference>
<evidence type="ECO:0000256" key="6">
    <source>
        <dbReference type="HAMAP-Rule" id="MF_00163"/>
    </source>
</evidence>
<dbReference type="GO" id="GO:0046872">
    <property type="term" value="F:metal ion binding"/>
    <property type="evidence" value="ECO:0007669"/>
    <property type="project" value="UniProtKB-KW"/>
</dbReference>
<name>A0A919J9C2_9ACTN</name>
<reference evidence="7" key="1">
    <citation type="submission" date="2021-01" db="EMBL/GenBank/DDBJ databases">
        <title>Whole genome shotgun sequence of Actinoplanes ferrugineus NBRC 15555.</title>
        <authorList>
            <person name="Komaki H."/>
            <person name="Tamura T."/>
        </authorList>
    </citation>
    <scope>NUCLEOTIDE SEQUENCE</scope>
    <source>
        <strain evidence="7">NBRC 15555</strain>
    </source>
</reference>
<organism evidence="7 8">
    <name type="scientific">Paractinoplanes ferrugineus</name>
    <dbReference type="NCBI Taxonomy" id="113564"/>
    <lineage>
        <taxon>Bacteria</taxon>
        <taxon>Bacillati</taxon>
        <taxon>Actinomycetota</taxon>
        <taxon>Actinomycetes</taxon>
        <taxon>Micromonosporales</taxon>
        <taxon>Micromonosporaceae</taxon>
        <taxon>Paractinoplanes</taxon>
    </lineage>
</organism>
<keyword evidence="5 6" id="KW-0408">Iron</keyword>
<feature type="binding site" evidence="6">
    <location>
        <position position="142"/>
    </location>
    <ligand>
        <name>Fe cation</name>
        <dbReference type="ChEBI" id="CHEBI:24875"/>
    </ligand>
</feature>
<dbReference type="Proteomes" id="UP000598174">
    <property type="component" value="Unassembled WGS sequence"/>
</dbReference>
<evidence type="ECO:0000313" key="7">
    <source>
        <dbReference type="EMBL" id="GIE15667.1"/>
    </source>
</evidence>
<keyword evidence="8" id="KW-1185">Reference proteome</keyword>